<dbReference type="InterPro" id="IPR000244">
    <property type="entry name" value="Ribosomal_bL9"/>
</dbReference>
<dbReference type="SUPFAM" id="SSF55653">
    <property type="entry name" value="Ribosomal protein L9 C-domain"/>
    <property type="match status" value="1"/>
</dbReference>
<evidence type="ECO:0000313" key="10">
    <source>
        <dbReference type="EMBL" id="ACV65014.1"/>
    </source>
</evidence>
<comment type="function">
    <text evidence="7">Binds to the 23S rRNA.</text>
</comment>
<dbReference type="InterPro" id="IPR020070">
    <property type="entry name" value="Ribosomal_bL9_N"/>
</dbReference>
<evidence type="ECO:0000256" key="1">
    <source>
        <dbReference type="ARBA" id="ARBA00010605"/>
    </source>
</evidence>
<evidence type="ECO:0000256" key="6">
    <source>
        <dbReference type="ARBA" id="ARBA00035292"/>
    </source>
</evidence>
<name>C8W046_DESAS</name>
<dbReference type="InterPro" id="IPR036791">
    <property type="entry name" value="Ribosomal_bL9_C_sf"/>
</dbReference>
<protein>
    <recommendedName>
        <fullName evidence="6 7">Large ribosomal subunit protein bL9</fullName>
    </recommendedName>
</protein>
<keyword evidence="5 7" id="KW-0687">Ribonucleoprotein</keyword>
<dbReference type="Gene3D" id="3.10.430.100">
    <property type="entry name" value="Ribosomal protein L9, C-terminal domain"/>
    <property type="match status" value="1"/>
</dbReference>
<sequence>MKIILNQDVAKLGRKGDVLDVAEGYARNYLLPRGLAAEASKSKMNDLERQKSIEEDRKLKIKQKSEQLAEKINNLTVKIFARVGENGKLFGAVGNNDIAKALSDQFKVDIDKKKIVLKDTIKTIGEYKAILKLHTSVQAEINVEVLPQ</sequence>
<dbReference type="SUPFAM" id="SSF55658">
    <property type="entry name" value="L9 N-domain-like"/>
    <property type="match status" value="1"/>
</dbReference>
<keyword evidence="3 7" id="KW-0694">RNA-binding</keyword>
<evidence type="ECO:0000259" key="9">
    <source>
        <dbReference type="PROSITE" id="PS00651"/>
    </source>
</evidence>
<keyword evidence="8" id="KW-0175">Coiled coil</keyword>
<comment type="similarity">
    <text evidence="1 7">Belongs to the bacterial ribosomal protein bL9 family.</text>
</comment>
<dbReference type="GO" id="GO:0006412">
    <property type="term" value="P:translation"/>
    <property type="evidence" value="ECO:0007669"/>
    <property type="project" value="UniProtKB-UniRule"/>
</dbReference>
<dbReference type="InterPro" id="IPR020069">
    <property type="entry name" value="Ribosomal_bL9_C"/>
</dbReference>
<dbReference type="GO" id="GO:0019843">
    <property type="term" value="F:rRNA binding"/>
    <property type="evidence" value="ECO:0007669"/>
    <property type="project" value="UniProtKB-UniRule"/>
</dbReference>
<dbReference type="PROSITE" id="PS00651">
    <property type="entry name" value="RIBOSOMAL_L9"/>
    <property type="match status" value="1"/>
</dbReference>
<evidence type="ECO:0000256" key="3">
    <source>
        <dbReference type="ARBA" id="ARBA00022884"/>
    </source>
</evidence>
<dbReference type="GO" id="GO:1990904">
    <property type="term" value="C:ribonucleoprotein complex"/>
    <property type="evidence" value="ECO:0007669"/>
    <property type="project" value="UniProtKB-KW"/>
</dbReference>
<feature type="coiled-coil region" evidence="8">
    <location>
        <begin position="37"/>
        <end position="78"/>
    </location>
</feature>
<reference evidence="10 11" key="1">
    <citation type="journal article" date="2009" name="Stand. Genomic Sci.">
        <title>Complete genome sequence of Desulfotomaculum acetoxidans type strain (5575).</title>
        <authorList>
            <person name="Spring S."/>
            <person name="Lapidus A."/>
            <person name="Schroder M."/>
            <person name="Gleim D."/>
            <person name="Sims D."/>
            <person name="Meincke L."/>
            <person name="Glavina Del Rio T."/>
            <person name="Tice H."/>
            <person name="Copeland A."/>
            <person name="Cheng J.F."/>
            <person name="Lucas S."/>
            <person name="Chen F."/>
            <person name="Nolan M."/>
            <person name="Bruce D."/>
            <person name="Goodwin L."/>
            <person name="Pitluck S."/>
            <person name="Ivanova N."/>
            <person name="Mavromatis K."/>
            <person name="Mikhailova N."/>
            <person name="Pati A."/>
            <person name="Chen A."/>
            <person name="Palaniappan K."/>
            <person name="Land M."/>
            <person name="Hauser L."/>
            <person name="Chang Y.J."/>
            <person name="Jeffries C.D."/>
            <person name="Chain P."/>
            <person name="Saunders E."/>
            <person name="Brettin T."/>
            <person name="Detter J.C."/>
            <person name="Goker M."/>
            <person name="Bristow J."/>
            <person name="Eisen J.A."/>
            <person name="Markowitz V."/>
            <person name="Hugenholtz P."/>
            <person name="Kyrpides N.C."/>
            <person name="Klenk H.P."/>
            <person name="Han C."/>
        </authorList>
    </citation>
    <scope>NUCLEOTIDE SEQUENCE [LARGE SCALE GENOMIC DNA]</scope>
    <source>
        <strain evidence="11">ATCC 49208 / DSM 771 / VKM B-1644</strain>
    </source>
</reference>
<dbReference type="PANTHER" id="PTHR21368">
    <property type="entry name" value="50S RIBOSOMAL PROTEIN L9"/>
    <property type="match status" value="1"/>
</dbReference>
<evidence type="ECO:0000256" key="4">
    <source>
        <dbReference type="ARBA" id="ARBA00022980"/>
    </source>
</evidence>
<dbReference type="eggNOG" id="COG0359">
    <property type="taxonomic scope" value="Bacteria"/>
</dbReference>
<dbReference type="InterPro" id="IPR036935">
    <property type="entry name" value="Ribosomal_bL9_N_sf"/>
</dbReference>
<dbReference type="GO" id="GO:0003735">
    <property type="term" value="F:structural constituent of ribosome"/>
    <property type="evidence" value="ECO:0007669"/>
    <property type="project" value="InterPro"/>
</dbReference>
<dbReference type="HAMAP" id="MF_00503">
    <property type="entry name" value="Ribosomal_bL9"/>
    <property type="match status" value="1"/>
</dbReference>
<dbReference type="InterPro" id="IPR009027">
    <property type="entry name" value="Ribosomal_bL9/RNase_H1_N"/>
</dbReference>
<dbReference type="Pfam" id="PF03948">
    <property type="entry name" value="Ribosomal_L9_C"/>
    <property type="match status" value="1"/>
</dbReference>
<feature type="domain" description="Ribosomal protein L9" evidence="9">
    <location>
        <begin position="13"/>
        <end position="40"/>
    </location>
</feature>
<dbReference type="EMBL" id="CP001720">
    <property type="protein sequence ID" value="ACV65014.1"/>
    <property type="molecule type" value="Genomic_DNA"/>
</dbReference>
<accession>C8W046</accession>
<proteinExistence type="inferred from homology"/>
<dbReference type="Gene3D" id="3.40.5.10">
    <property type="entry name" value="Ribosomal protein L9, N-terminal domain"/>
    <property type="match status" value="1"/>
</dbReference>
<evidence type="ECO:0000256" key="8">
    <source>
        <dbReference type="SAM" id="Coils"/>
    </source>
</evidence>
<dbReference type="NCBIfam" id="TIGR00158">
    <property type="entry name" value="L9"/>
    <property type="match status" value="1"/>
</dbReference>
<dbReference type="Pfam" id="PF01281">
    <property type="entry name" value="Ribosomal_L9_N"/>
    <property type="match status" value="1"/>
</dbReference>
<dbReference type="GO" id="GO:0005840">
    <property type="term" value="C:ribosome"/>
    <property type="evidence" value="ECO:0007669"/>
    <property type="project" value="UniProtKB-KW"/>
</dbReference>
<organism evidence="10 11">
    <name type="scientific">Desulfofarcimen acetoxidans (strain ATCC 49208 / DSM 771 / KCTC 5769 / VKM B-1644 / 5575)</name>
    <name type="common">Desulfotomaculum acetoxidans</name>
    <dbReference type="NCBI Taxonomy" id="485916"/>
    <lineage>
        <taxon>Bacteria</taxon>
        <taxon>Bacillati</taxon>
        <taxon>Bacillota</taxon>
        <taxon>Clostridia</taxon>
        <taxon>Eubacteriales</taxon>
        <taxon>Peptococcaceae</taxon>
        <taxon>Desulfofarcimen</taxon>
    </lineage>
</organism>
<evidence type="ECO:0000313" key="11">
    <source>
        <dbReference type="Proteomes" id="UP000002217"/>
    </source>
</evidence>
<keyword evidence="4 7" id="KW-0689">Ribosomal protein</keyword>
<evidence type="ECO:0000256" key="5">
    <source>
        <dbReference type="ARBA" id="ARBA00023274"/>
    </source>
</evidence>
<dbReference type="AlphaFoldDB" id="C8W046"/>
<evidence type="ECO:0000256" key="2">
    <source>
        <dbReference type="ARBA" id="ARBA00022730"/>
    </source>
</evidence>
<dbReference type="OrthoDB" id="9788336at2"/>
<dbReference type="Proteomes" id="UP000002217">
    <property type="component" value="Chromosome"/>
</dbReference>
<dbReference type="KEGG" id="dae:Dtox_4351"/>
<dbReference type="RefSeq" id="WP_015759683.1">
    <property type="nucleotide sequence ID" value="NC_013216.1"/>
</dbReference>
<dbReference type="InterPro" id="IPR020594">
    <property type="entry name" value="Ribosomal_bL9_bac/chp"/>
</dbReference>
<dbReference type="STRING" id="485916.Dtox_4351"/>
<keyword evidence="11" id="KW-1185">Reference proteome</keyword>
<evidence type="ECO:0000256" key="7">
    <source>
        <dbReference type="HAMAP-Rule" id="MF_00503"/>
    </source>
</evidence>
<keyword evidence="2 7" id="KW-0699">rRNA-binding</keyword>
<gene>
    <name evidence="7" type="primary">rplI</name>
    <name evidence="10" type="ordered locus">Dtox_4351</name>
</gene>
<dbReference type="HOGENOM" id="CLU_078938_3_0_9"/>